<sequence>MAAGRTFPAVLSAFVVVSVAISARIHRARPTPYMDEIFHIPQAQKYCQGKFTEWDPMITTLPGLYLASVGLLKPAVLLAGVKVSVACSTLLLRATNVLFAVGNVYLLWAILRKIHGQTTDPLLQCLNAVTIASLPVLYFFTFLYYTDPGSTFFTLFMYLLCCHGNHVLAAMMGFMAVMFRQTNIVWIVFCAGVTAVNLVERKHQPKQDPNVLVTLYNSIRTVLQYLATVSHFAKVILALLPYAMQVVVFGVFVYANEGIVVGDRTSHEACLHFPQLFYFFSFAFVFSFPHVLSLSQVSQFLKYDKKKMALLLFLLVLSYVLVDRFTYVHPYLLADNRHYTFYVWQRVFQRHPLVKYVVLPGYVYCGWSMFHQLGKTRSPLWQLVFFVCVLVATVPQKLLEFRYFIVPYLLYRVHVQVTCYYRLLAELILYTTINAVTIYLFVEKPFLWPDSSEQQHFMW</sequence>
<dbReference type="AlphaFoldDB" id="A0A6P4YXB2"/>
<name>A0A6P4YXB2_BRABE</name>
<keyword evidence="16" id="KW-1185">Reference proteome</keyword>
<evidence type="ECO:0000256" key="15">
    <source>
        <dbReference type="SAM" id="SignalP"/>
    </source>
</evidence>
<dbReference type="OrthoDB" id="4769at2759"/>
<evidence type="ECO:0000256" key="14">
    <source>
        <dbReference type="PIRNR" id="PIRNR028810"/>
    </source>
</evidence>
<dbReference type="PANTHER" id="PTHR12989:SF10">
    <property type="entry name" value="DOL-P-GLC:GLC(2)MAN(9)GLCNAC(2)-PP-DOL ALPHA-1,2-GLUCOSYLTRANSFERASE-RELATED"/>
    <property type="match status" value="1"/>
</dbReference>
<feature type="transmembrane region" description="Helical" evidence="14">
    <location>
        <begin position="152"/>
        <end position="177"/>
    </location>
</feature>
<evidence type="ECO:0000256" key="7">
    <source>
        <dbReference type="ARBA" id="ARBA00022679"/>
    </source>
</evidence>
<dbReference type="RefSeq" id="XP_019633995.1">
    <property type="nucleotide sequence ID" value="XM_019778436.1"/>
</dbReference>
<comment type="catalytic activity">
    <reaction evidence="13">
        <text>an alpha-D-Glc-(1-&gt;3)-alpha-D-Glc-(1-&gt;3)-alpha-D-Man-(1-&gt;2)-alpha-D-Man-(1-&gt;2)-alpha-D-Man-(1-&gt;3)-[alpha-D-Man-(1-&gt;2)-alpha-D-Man-(1-&gt;3)-[alpha-D-Man-(1-&gt;2)-alpha-D-Man-(1-&gt;6)]-alpha-D-Man-(1-&gt;6)]-beta-D-Man-(1-&gt;4)-beta-D-GlcNAc-(1-&gt;4)-alpha-D-GlcNAc-diphospho-di-trans,poly-cis-dolichol + a di-trans,poly-cis-dolichyl beta-D-glucosyl phosphate = a alpha-D-Glc-(1-&gt;2)-alpha-D-Glc-(1-&gt;3)-alpha-D-Glc-(1-&gt;3)-alpha-D-Man-(1-&gt;2)-alpha-D-Man-(1-&gt;2)-alpha-D-Man-(1-&gt;3)-[alpha-D-Man-(1-&gt;2)-alpha-D-Man-(1-&gt;3)-[alpha-D-Man-(1-&gt;2)-alpha-D-Man-(1-&gt;6)]-alpha-D-Man-(1-&gt;6)]-beta-D-Man-(1-&gt;4)-beta-D-GlcNAc-(1-&gt;4)-alpha-D-GlcNAc-diphospho-di-trans,poly-cis-dolichol + a di-trans,poly-cis-dolichyl phosphate + H(+)</text>
        <dbReference type="Rhea" id="RHEA:29543"/>
        <dbReference type="Rhea" id="RHEA-COMP:19498"/>
        <dbReference type="Rhea" id="RHEA-COMP:19502"/>
        <dbReference type="Rhea" id="RHEA-COMP:19512"/>
        <dbReference type="Rhea" id="RHEA-COMP:19522"/>
        <dbReference type="ChEBI" id="CHEBI:15378"/>
        <dbReference type="ChEBI" id="CHEBI:57525"/>
        <dbReference type="ChEBI" id="CHEBI:57683"/>
        <dbReference type="ChEBI" id="CHEBI:132522"/>
        <dbReference type="ChEBI" id="CHEBI:132523"/>
        <dbReference type="EC" id="2.4.1.256"/>
    </reaction>
    <physiologicalReaction direction="left-to-right" evidence="13">
        <dbReference type="Rhea" id="RHEA:29544"/>
    </physiologicalReaction>
</comment>
<dbReference type="GeneID" id="109477306"/>
<evidence type="ECO:0000256" key="4">
    <source>
        <dbReference type="ARBA" id="ARBA00011967"/>
    </source>
</evidence>
<dbReference type="GO" id="GO:0006488">
    <property type="term" value="P:dolichol-linked oligosaccharide biosynthetic process"/>
    <property type="evidence" value="ECO:0007669"/>
    <property type="project" value="UniProtKB-UniRule"/>
</dbReference>
<keyword evidence="10 14" id="KW-1133">Transmembrane helix</keyword>
<evidence type="ECO:0000256" key="8">
    <source>
        <dbReference type="ARBA" id="ARBA00022692"/>
    </source>
</evidence>
<comment type="pathway">
    <text evidence="2">Protein modification; protein glycosylation.</text>
</comment>
<dbReference type="InterPro" id="IPR016900">
    <property type="entry name" value="Alg10"/>
</dbReference>
<evidence type="ECO:0000256" key="13">
    <source>
        <dbReference type="ARBA" id="ARBA00048064"/>
    </source>
</evidence>
<keyword evidence="15" id="KW-0732">Signal</keyword>
<evidence type="ECO:0000313" key="16">
    <source>
        <dbReference type="Proteomes" id="UP000515135"/>
    </source>
</evidence>
<evidence type="ECO:0000256" key="12">
    <source>
        <dbReference type="ARBA" id="ARBA00044727"/>
    </source>
</evidence>
<evidence type="ECO:0000256" key="2">
    <source>
        <dbReference type="ARBA" id="ARBA00004922"/>
    </source>
</evidence>
<comment type="subcellular location">
    <subcellularLocation>
        <location evidence="1">Endoplasmic reticulum membrane</location>
        <topology evidence="1">Multi-pass membrane protein</topology>
    </subcellularLocation>
</comment>
<keyword evidence="7" id="KW-0808">Transferase</keyword>
<reference evidence="17" key="1">
    <citation type="submission" date="2025-08" db="UniProtKB">
        <authorList>
            <consortium name="RefSeq"/>
        </authorList>
    </citation>
    <scope>IDENTIFICATION</scope>
    <source>
        <tissue evidence="17">Gonad</tissue>
    </source>
</reference>
<organism evidence="16 17">
    <name type="scientific">Branchiostoma belcheri</name>
    <name type="common">Amphioxus</name>
    <dbReference type="NCBI Taxonomy" id="7741"/>
    <lineage>
        <taxon>Eukaryota</taxon>
        <taxon>Metazoa</taxon>
        <taxon>Chordata</taxon>
        <taxon>Cephalochordata</taxon>
        <taxon>Leptocardii</taxon>
        <taxon>Amphioxiformes</taxon>
        <taxon>Branchiostomatidae</taxon>
        <taxon>Branchiostoma</taxon>
    </lineage>
</organism>
<dbReference type="KEGG" id="bbel:109477306"/>
<feature type="transmembrane region" description="Helical" evidence="14">
    <location>
        <begin position="420"/>
        <end position="442"/>
    </location>
</feature>
<accession>A0A6P4YXB2</accession>
<comment type="caution">
    <text evidence="14">Lacks conserved residue(s) required for the propagation of feature annotation.</text>
</comment>
<evidence type="ECO:0000256" key="1">
    <source>
        <dbReference type="ARBA" id="ARBA00004477"/>
    </source>
</evidence>
<comment type="similarity">
    <text evidence="3 14">Belongs to the ALG10 glucosyltransferase family.</text>
</comment>
<keyword evidence="6 14" id="KW-0328">Glycosyltransferase</keyword>
<comment type="function">
    <text evidence="12">Dol-P-Glc:Glc(2)Man(9)GlcNAc(2)-PP-Dol alpha-1,2-glucosyltransferase that operates in the biosynthetic pathway of dolichol-linked oligosaccharides, the glycan precursors employed in protein asparagine (N)-glycosylation. The assembly of dolichol-linked oligosaccharides begins on the cytosolic side of the endoplasmic reticulum membrane and finishes in its lumen. The sequential addition of sugars to dolichol pyrophosphate produces dolichol-linked oligosaccharides containing fourteen sugars, including two GlcNAcs, nine mannoses and three glucoses. Once assembled, the oligosaccharide is transferred from the lipid to nascent proteins by oligosaccharyltransferases. In the lumen of the endoplasmic reticulum, adds the third and last glucose residue from dolichyl phosphate glucose (Dol-P-Glc) onto the lipid-linked oligosaccharide intermediate Glc(2)Man(9)GlcNAc(2)-PP-Dol to produce Glc(3)Man(9)GlcNAc(2)-PP-Dol.</text>
</comment>
<feature type="transmembrane region" description="Helical" evidence="14">
    <location>
        <begin position="183"/>
        <end position="199"/>
    </location>
</feature>
<proteinExistence type="inferred from homology"/>
<gene>
    <name evidence="17" type="primary">LOC109477306</name>
</gene>
<feature type="transmembrane region" description="Helical" evidence="14">
    <location>
        <begin position="126"/>
        <end position="145"/>
    </location>
</feature>
<dbReference type="Pfam" id="PF04922">
    <property type="entry name" value="DIE2_ALG10"/>
    <property type="match status" value="1"/>
</dbReference>
<keyword evidence="11 14" id="KW-0472">Membrane</keyword>
<keyword evidence="9" id="KW-0256">Endoplasmic reticulum</keyword>
<evidence type="ECO:0000256" key="3">
    <source>
        <dbReference type="ARBA" id="ARBA00010600"/>
    </source>
</evidence>
<dbReference type="PIRSF" id="PIRSF028810">
    <property type="entry name" value="Alpha1_2_glucosyltferase_Alg10"/>
    <property type="match status" value="1"/>
</dbReference>
<evidence type="ECO:0000256" key="10">
    <source>
        <dbReference type="ARBA" id="ARBA00022989"/>
    </source>
</evidence>
<dbReference type="GO" id="GO:0005789">
    <property type="term" value="C:endoplasmic reticulum membrane"/>
    <property type="evidence" value="ECO:0007669"/>
    <property type="project" value="UniProtKB-SubCell"/>
</dbReference>
<evidence type="ECO:0000256" key="6">
    <source>
        <dbReference type="ARBA" id="ARBA00022676"/>
    </source>
</evidence>
<evidence type="ECO:0000256" key="11">
    <source>
        <dbReference type="ARBA" id="ARBA00023136"/>
    </source>
</evidence>
<evidence type="ECO:0000256" key="9">
    <source>
        <dbReference type="ARBA" id="ARBA00022824"/>
    </source>
</evidence>
<feature type="transmembrane region" description="Helical" evidence="14">
    <location>
        <begin position="235"/>
        <end position="255"/>
    </location>
</feature>
<dbReference type="Proteomes" id="UP000515135">
    <property type="component" value="Unplaced"/>
</dbReference>
<feature type="chain" id="PRO_5027937071" description="Dol-P-Glc:Glc(2)Man(9)GlcNAc(2)-PP-Dol alpha-1,2-glucosyltransferase" evidence="15">
    <location>
        <begin position="23"/>
        <end position="459"/>
    </location>
</feature>
<feature type="transmembrane region" description="Helical" evidence="14">
    <location>
        <begin position="90"/>
        <end position="111"/>
    </location>
</feature>
<feature type="transmembrane region" description="Helical" evidence="14">
    <location>
        <begin position="380"/>
        <end position="399"/>
    </location>
</feature>
<dbReference type="GO" id="GO:0106073">
    <property type="term" value="F:dolichyl pyrophosphate Glc2Man9GlcNAc2 alpha-1,2-glucosyltransferase activity"/>
    <property type="evidence" value="ECO:0007669"/>
    <property type="project" value="UniProtKB-UniRule"/>
</dbReference>
<feature type="signal peptide" evidence="15">
    <location>
        <begin position="1"/>
        <end position="22"/>
    </location>
</feature>
<dbReference type="EC" id="2.4.1.256" evidence="4 14"/>
<protein>
    <recommendedName>
        <fullName evidence="5 14">Dol-P-Glc:Glc(2)Man(9)GlcNAc(2)-PP-Dol alpha-1,2-glucosyltransferase</fullName>
        <ecNumber evidence="4 14">2.4.1.256</ecNumber>
    </recommendedName>
</protein>
<evidence type="ECO:0000313" key="17">
    <source>
        <dbReference type="RefSeq" id="XP_019633995.1"/>
    </source>
</evidence>
<evidence type="ECO:0000256" key="5">
    <source>
        <dbReference type="ARBA" id="ARBA00018512"/>
    </source>
</evidence>
<feature type="transmembrane region" description="Helical" evidence="14">
    <location>
        <begin position="275"/>
        <end position="297"/>
    </location>
</feature>
<dbReference type="PANTHER" id="PTHR12989">
    <property type="entry name" value="ALPHA-1,2-GLUCOSYLTRANSFERASE ALG10"/>
    <property type="match status" value="1"/>
</dbReference>
<feature type="transmembrane region" description="Helical" evidence="14">
    <location>
        <begin position="309"/>
        <end position="327"/>
    </location>
</feature>
<keyword evidence="8 14" id="KW-0812">Transmembrane</keyword>